<reference evidence="1" key="1">
    <citation type="submission" date="2019-12" db="EMBL/GenBank/DDBJ databases">
        <title>Novel species isolated from a subtropical stream in China.</title>
        <authorList>
            <person name="Lu H."/>
        </authorList>
    </citation>
    <scope>NUCLEOTIDE SEQUENCE [LARGE SCALE GENOMIC DNA]</scope>
    <source>
        <strain evidence="1">FT81W</strain>
    </source>
</reference>
<accession>A0A845GDX6</accession>
<name>A0A845GDX6_9BURK</name>
<dbReference type="AlphaFoldDB" id="A0A845GDX6"/>
<comment type="caution">
    <text evidence="1">The sequence shown here is derived from an EMBL/GenBank/DDBJ whole genome shotgun (WGS) entry which is preliminary data.</text>
</comment>
<organism evidence="1 2">
    <name type="scientific">Duganella vulcania</name>
    <dbReference type="NCBI Taxonomy" id="2692166"/>
    <lineage>
        <taxon>Bacteria</taxon>
        <taxon>Pseudomonadati</taxon>
        <taxon>Pseudomonadota</taxon>
        <taxon>Betaproteobacteria</taxon>
        <taxon>Burkholderiales</taxon>
        <taxon>Oxalobacteraceae</taxon>
        <taxon>Telluria group</taxon>
        <taxon>Duganella</taxon>
    </lineage>
</organism>
<dbReference type="RefSeq" id="WP_161081749.1">
    <property type="nucleotide sequence ID" value="NZ_WWCX01000001.1"/>
</dbReference>
<sequence>MSMTVAGRIIDFLGSLQGMGRLQPPADGARRAVIDLSNGAIIEAHPDYPQGERLLYERSGSAKESVSTTKLVKLRLTRHAFERSVIAGGSVKDNYQHAADDFHRKTGFGE</sequence>
<evidence type="ECO:0000313" key="1">
    <source>
        <dbReference type="EMBL" id="MYM92484.1"/>
    </source>
</evidence>
<protein>
    <submittedName>
        <fullName evidence="1">Uncharacterized protein</fullName>
    </submittedName>
</protein>
<evidence type="ECO:0000313" key="2">
    <source>
        <dbReference type="Proteomes" id="UP000447355"/>
    </source>
</evidence>
<dbReference type="Proteomes" id="UP000447355">
    <property type="component" value="Unassembled WGS sequence"/>
</dbReference>
<dbReference type="EMBL" id="WWCX01000001">
    <property type="protein sequence ID" value="MYM92484.1"/>
    <property type="molecule type" value="Genomic_DNA"/>
</dbReference>
<gene>
    <name evidence="1" type="ORF">GTP90_01260</name>
</gene>
<proteinExistence type="predicted"/>